<evidence type="ECO:0000313" key="3">
    <source>
        <dbReference type="Proteomes" id="UP000663491"/>
    </source>
</evidence>
<dbReference type="InterPro" id="IPR011604">
    <property type="entry name" value="PDDEXK-like_dom_sf"/>
</dbReference>
<keyword evidence="2" id="KW-0540">Nuclease</keyword>
<gene>
    <name evidence="2" type="ORF">CPT_Mica_039</name>
</gene>
<dbReference type="Proteomes" id="UP000663491">
    <property type="component" value="Segment"/>
</dbReference>
<organism evidence="2 3">
    <name type="scientific">Burkholderia phage Mica</name>
    <dbReference type="NCBI Taxonomy" id="2767579"/>
    <lineage>
        <taxon>Viruses</taxon>
        <taxon>Duplodnaviria</taxon>
        <taxon>Heunggongvirae</taxon>
        <taxon>Uroviricota</taxon>
        <taxon>Caudoviricetes</taxon>
        <taxon>Micavirus</taxon>
        <taxon>Micavirus Mica</taxon>
    </lineage>
</organism>
<dbReference type="Pfam" id="PF12684">
    <property type="entry name" value="DUF3799"/>
    <property type="match status" value="1"/>
</dbReference>
<keyword evidence="2" id="KW-0269">Exonuclease</keyword>
<dbReference type="Gene3D" id="3.90.320.10">
    <property type="match status" value="1"/>
</dbReference>
<protein>
    <submittedName>
        <fullName evidence="2">RecB-like exonuclease</fullName>
    </submittedName>
</protein>
<sequence>MNPGIYPNISSADYHGGEGVSNSMLKVLRDQTPMHLHAQRTAANDNRPDTKAFFMGRELHSLVLEPELFVKDYCLAFRQQDMPEAIDDRDVLVRMVEELNAGRQAKLPTGGAKAELVERIQQAWHDDDSEMMTHTPDQLEAMKGAELKAILEGINSRRPGKLSTSGSRHELAEILRANGKPVALWSDVKAEWEKHNGHRRILTPEQWDQLHRMRDAIMAHPAARALLTSSKFVTEHSAYAQDPETGVLRRVRPDLWRFDGIVGDLKTTEDASPEGFARSIAKYGYDVQDPYYLDTLNLALQQSNPDEFAAHPTSAKAFVFIVVEKSFPHAVAVYCLDDESKALGTAKYREGLNTYAECERTGVWPGFGDAVQMISVPQWHLNQNAHLVGAA</sequence>
<keyword evidence="3" id="KW-1185">Reference proteome</keyword>
<accession>A0A873WLV3</accession>
<dbReference type="InterPro" id="IPR024432">
    <property type="entry name" value="Put_RecE_PDDEXK-like_dom"/>
</dbReference>
<proteinExistence type="predicted"/>
<dbReference type="EMBL" id="MT701586">
    <property type="protein sequence ID" value="QPB08651.1"/>
    <property type="molecule type" value="Genomic_DNA"/>
</dbReference>
<evidence type="ECO:0000259" key="1">
    <source>
        <dbReference type="Pfam" id="PF12684"/>
    </source>
</evidence>
<name>A0A873WLV3_9CAUD</name>
<evidence type="ECO:0000313" key="2">
    <source>
        <dbReference type="EMBL" id="QPB08651.1"/>
    </source>
</evidence>
<keyword evidence="2" id="KW-0378">Hydrolase</keyword>
<dbReference type="GO" id="GO:0004527">
    <property type="term" value="F:exonuclease activity"/>
    <property type="evidence" value="ECO:0007669"/>
    <property type="project" value="UniProtKB-KW"/>
</dbReference>
<reference evidence="2" key="1">
    <citation type="submission" date="2020-07" db="EMBL/GenBank/DDBJ databases">
        <title>Complete genome sequence of Burkholderia cenocepacia myophage Mica.</title>
        <authorList>
            <person name="Garcia J.A."/>
            <person name="Yao G.W."/>
            <person name="Guadalupe Vizoso-Pinto M."/>
            <person name="Gonzalez C."/>
            <person name="Liu M.L."/>
            <person name="Gill J."/>
        </authorList>
    </citation>
    <scope>NUCLEOTIDE SEQUENCE</scope>
</reference>
<feature type="domain" description="Putative exodeoxyribonuclease 8 PDDEXK-like" evidence="1">
    <location>
        <begin position="193"/>
        <end position="370"/>
    </location>
</feature>